<dbReference type="PANTHER" id="PTHR32282:SF15">
    <property type="entry name" value="PENICILLIN-BINDING PROTEIN 1C"/>
    <property type="match status" value="1"/>
</dbReference>
<evidence type="ECO:0000256" key="1">
    <source>
        <dbReference type="ARBA" id="ARBA00004752"/>
    </source>
</evidence>
<dbReference type="PANTHER" id="PTHR32282">
    <property type="entry name" value="BINDING PROTEIN TRANSPEPTIDASE, PUTATIVE-RELATED"/>
    <property type="match status" value="1"/>
</dbReference>
<comment type="catalytic activity">
    <reaction evidence="11">
        <text>[GlcNAc-(1-&gt;4)-Mur2Ac(oyl-L-Ala-gamma-D-Glu-L-Lys-D-Ala-D-Ala)](n)-di-trans,octa-cis-undecaprenyl diphosphate + beta-D-GlcNAc-(1-&gt;4)-Mur2Ac(oyl-L-Ala-gamma-D-Glu-L-Lys-D-Ala-D-Ala)-di-trans,octa-cis-undecaprenyl diphosphate = [GlcNAc-(1-&gt;4)-Mur2Ac(oyl-L-Ala-gamma-D-Glu-L-Lys-D-Ala-D-Ala)](n+1)-di-trans,octa-cis-undecaprenyl diphosphate + di-trans,octa-cis-undecaprenyl diphosphate + H(+)</text>
        <dbReference type="Rhea" id="RHEA:23708"/>
        <dbReference type="Rhea" id="RHEA-COMP:9602"/>
        <dbReference type="Rhea" id="RHEA-COMP:9603"/>
        <dbReference type="ChEBI" id="CHEBI:15378"/>
        <dbReference type="ChEBI" id="CHEBI:58405"/>
        <dbReference type="ChEBI" id="CHEBI:60033"/>
        <dbReference type="ChEBI" id="CHEBI:78435"/>
        <dbReference type="EC" id="2.4.99.28"/>
    </reaction>
</comment>
<organism evidence="15 16">
    <name type="scientific">Rhizobium viscosum</name>
    <name type="common">Arthrobacter viscosus</name>
    <dbReference type="NCBI Taxonomy" id="1673"/>
    <lineage>
        <taxon>Bacteria</taxon>
        <taxon>Pseudomonadati</taxon>
        <taxon>Pseudomonadota</taxon>
        <taxon>Alphaproteobacteria</taxon>
        <taxon>Hyphomicrobiales</taxon>
        <taxon>Rhizobiaceae</taxon>
        <taxon>Rhizobium/Agrobacterium group</taxon>
        <taxon>Rhizobium</taxon>
    </lineage>
</organism>
<comment type="caution">
    <text evidence="15">The sequence shown here is derived from an EMBL/GenBank/DDBJ whole genome shotgun (WGS) entry which is preliminary data.</text>
</comment>
<evidence type="ECO:0000313" key="16">
    <source>
        <dbReference type="Proteomes" id="UP000620262"/>
    </source>
</evidence>
<dbReference type="SUPFAM" id="SSF53955">
    <property type="entry name" value="Lysozyme-like"/>
    <property type="match status" value="1"/>
</dbReference>
<dbReference type="InterPro" id="IPR011815">
    <property type="entry name" value="PBP_1c"/>
</dbReference>
<evidence type="ECO:0000256" key="8">
    <source>
        <dbReference type="ARBA" id="ARBA00022801"/>
    </source>
</evidence>
<dbReference type="InterPro" id="IPR023346">
    <property type="entry name" value="Lysozyme-like_dom_sf"/>
</dbReference>
<gene>
    <name evidence="15" type="ORF">H4W29_005806</name>
</gene>
<dbReference type="NCBIfam" id="TIGR02073">
    <property type="entry name" value="PBP_1c"/>
    <property type="match status" value="1"/>
</dbReference>
<evidence type="ECO:0000313" key="15">
    <source>
        <dbReference type="EMBL" id="MBE1508561.1"/>
    </source>
</evidence>
<dbReference type="EMBL" id="JADBEC010000002">
    <property type="protein sequence ID" value="MBE1508561.1"/>
    <property type="molecule type" value="Genomic_DNA"/>
</dbReference>
<feature type="domain" description="Penicillin-binding C-terminal" evidence="14">
    <location>
        <begin position="605"/>
        <end position="689"/>
    </location>
</feature>
<keyword evidence="6 15" id="KW-0328">Glycosyltransferase</keyword>
<dbReference type="InterPro" id="IPR012338">
    <property type="entry name" value="Beta-lactam/transpept-like"/>
</dbReference>
<dbReference type="Gene3D" id="3.40.710.10">
    <property type="entry name" value="DD-peptidase/beta-lactamase superfamily"/>
    <property type="match status" value="1"/>
</dbReference>
<keyword evidence="9" id="KW-0511">Multifunctional enzyme</keyword>
<dbReference type="SUPFAM" id="SSF56601">
    <property type="entry name" value="beta-lactamase/transpeptidase-like"/>
    <property type="match status" value="1"/>
</dbReference>
<reference evidence="15 16" key="1">
    <citation type="submission" date="2020-10" db="EMBL/GenBank/DDBJ databases">
        <title>Sequencing the genomes of 1000 actinobacteria strains.</title>
        <authorList>
            <person name="Klenk H.-P."/>
        </authorList>
    </citation>
    <scope>NUCLEOTIDE SEQUENCE [LARGE SCALE GENOMIC DNA]</scope>
    <source>
        <strain evidence="15 16">DSM 7307</strain>
    </source>
</reference>
<dbReference type="Pfam" id="PF00912">
    <property type="entry name" value="Transgly"/>
    <property type="match status" value="1"/>
</dbReference>
<name>A0ABR9IZ99_RHIVS</name>
<evidence type="ECO:0000256" key="7">
    <source>
        <dbReference type="ARBA" id="ARBA00022679"/>
    </source>
</evidence>
<evidence type="ECO:0000259" key="13">
    <source>
        <dbReference type="Pfam" id="PF00912"/>
    </source>
</evidence>
<evidence type="ECO:0000256" key="4">
    <source>
        <dbReference type="ARBA" id="ARBA00022645"/>
    </source>
</evidence>
<dbReference type="InterPro" id="IPR001264">
    <property type="entry name" value="Glyco_trans_51"/>
</dbReference>
<dbReference type="InterPro" id="IPR050396">
    <property type="entry name" value="Glycosyltr_51/Transpeptidase"/>
</dbReference>
<dbReference type="Proteomes" id="UP000620262">
    <property type="component" value="Unassembled WGS sequence"/>
</dbReference>
<evidence type="ECO:0000259" key="14">
    <source>
        <dbReference type="Pfam" id="PF06832"/>
    </source>
</evidence>
<evidence type="ECO:0000256" key="6">
    <source>
        <dbReference type="ARBA" id="ARBA00022676"/>
    </source>
</evidence>
<evidence type="ECO:0000256" key="2">
    <source>
        <dbReference type="ARBA" id="ARBA00007090"/>
    </source>
</evidence>
<evidence type="ECO:0000256" key="9">
    <source>
        <dbReference type="ARBA" id="ARBA00023268"/>
    </source>
</evidence>
<evidence type="ECO:0000259" key="12">
    <source>
        <dbReference type="Pfam" id="PF00905"/>
    </source>
</evidence>
<comment type="pathway">
    <text evidence="1">Cell wall biogenesis; peptidoglycan biosynthesis.</text>
</comment>
<evidence type="ECO:0000256" key="11">
    <source>
        <dbReference type="ARBA" id="ARBA00049902"/>
    </source>
</evidence>
<sequence length="693" mass="74583">MRRWQKFAIGTAAGIVIAGGGLFALDAADRAYPPPLEQAEAVSPEVLDADGQLLRAFATPEGRWRLKTDVVDVDPQFIRMLVAYEDQRFYEHRGIDVWALGRAALQFVSNGRIVSGASTLSMQVARLIEPRESRSLSAKLLQIMRAVQIERRLSKGEILDLYLTHAPYGGNLEGVRAASLAYFGKEPKRLTVAEAALLVALPQLPEKRRPDRNLKAAEAARKRVLDRIAVAEVVGDGEAERAEGVTIPARRLQLPTLAAHVAEAALRKDPKAIQHQTTLKKQVQTGLESVARAATMKLGPKLSLAMVMADAETGEIVGEVGSADYFDASRSGWIDMTRISRSPGSTLKPFIYGLAFEQGLVSQETIIEDRPADFFGYRPRNFDMSYQGDVTVREALQLSLNVPAVKLLDAVGPSRLMVRFRRAEVRPVLPPNETPGLAIGLGGVGITLKDLVQLYTALANRGQPVRIGDGVTNMPGKIDGEPLLEPVAVWNVADILSGVIPPAGAPQRGIAYKTGTSYGYRDAWSVGYDGRYVLGVWVGRPDNSAVPGLTGYGTAAPILFEALAKSGIAATPLPRPPAGAVRIAQTDLPISQRRFALNASGLLAASGREPSPQIVYPPEGAHVDLGAKAGDLSPLMLKLQGGRAPFRWLANGKPLPDLSRRRTQSWMPDGGGYSKLTVIDSMGRAASVGVFVD</sequence>
<dbReference type="RefSeq" id="WP_192732144.1">
    <property type="nucleotide sequence ID" value="NZ_BAAAVL010000010.1"/>
</dbReference>
<evidence type="ECO:0000256" key="3">
    <source>
        <dbReference type="ARBA" id="ARBA00007739"/>
    </source>
</evidence>
<accession>A0ABR9IZ99</accession>
<comment type="similarity">
    <text evidence="3">In the N-terminal section; belongs to the glycosyltransferase 51 family.</text>
</comment>
<keyword evidence="7 15" id="KW-0808">Transferase</keyword>
<feature type="domain" description="Glycosyl transferase family 51" evidence="13">
    <location>
        <begin position="52"/>
        <end position="228"/>
    </location>
</feature>
<keyword evidence="5" id="KW-0645">Protease</keyword>
<keyword evidence="4" id="KW-0121">Carboxypeptidase</keyword>
<proteinExistence type="inferred from homology"/>
<evidence type="ECO:0000256" key="5">
    <source>
        <dbReference type="ARBA" id="ARBA00022670"/>
    </source>
</evidence>
<comment type="similarity">
    <text evidence="2">In the C-terminal section; belongs to the transpeptidase family.</text>
</comment>
<dbReference type="EC" id="2.4.99.28" evidence="10"/>
<keyword evidence="8" id="KW-0378">Hydrolase</keyword>
<feature type="domain" description="Penicillin-binding protein transpeptidase" evidence="12">
    <location>
        <begin position="305"/>
        <end position="532"/>
    </location>
</feature>
<dbReference type="InterPro" id="IPR009647">
    <property type="entry name" value="PBP_C"/>
</dbReference>
<dbReference type="InterPro" id="IPR001460">
    <property type="entry name" value="PCN-bd_Tpept"/>
</dbReference>
<dbReference type="Pfam" id="PF00905">
    <property type="entry name" value="Transpeptidase"/>
    <property type="match status" value="1"/>
</dbReference>
<dbReference type="Pfam" id="PF06832">
    <property type="entry name" value="BiPBP_C"/>
    <property type="match status" value="1"/>
</dbReference>
<dbReference type="Gene3D" id="1.10.3810.10">
    <property type="entry name" value="Biosynthetic peptidoglycan transglycosylase-like"/>
    <property type="match status" value="1"/>
</dbReference>
<protein>
    <recommendedName>
        <fullName evidence="10">peptidoglycan glycosyltransferase</fullName>
        <ecNumber evidence="10">2.4.99.28</ecNumber>
    </recommendedName>
</protein>
<dbReference type="InterPro" id="IPR036950">
    <property type="entry name" value="PBP_transglycosylase"/>
</dbReference>
<evidence type="ECO:0000256" key="10">
    <source>
        <dbReference type="ARBA" id="ARBA00044770"/>
    </source>
</evidence>
<keyword evidence="16" id="KW-1185">Reference proteome</keyword>
<dbReference type="GO" id="GO:0016757">
    <property type="term" value="F:glycosyltransferase activity"/>
    <property type="evidence" value="ECO:0007669"/>
    <property type="project" value="UniProtKB-KW"/>
</dbReference>